<dbReference type="SUPFAM" id="SSF58104">
    <property type="entry name" value="Methyl-accepting chemotaxis protein (MCP) signaling domain"/>
    <property type="match status" value="1"/>
</dbReference>
<evidence type="ECO:0008006" key="3">
    <source>
        <dbReference type="Google" id="ProtNLM"/>
    </source>
</evidence>
<comment type="caution">
    <text evidence="1">The sequence shown here is derived from an EMBL/GenBank/DDBJ whole genome shotgun (WGS) entry which is preliminary data.</text>
</comment>
<dbReference type="RefSeq" id="WP_311557318.1">
    <property type="nucleotide sequence ID" value="NZ_JAVREJ010000011.1"/>
</dbReference>
<accession>A0ABU2NB22</accession>
<keyword evidence="2" id="KW-1185">Reference proteome</keyword>
<dbReference type="EMBL" id="JAVREJ010000011">
    <property type="protein sequence ID" value="MDT0351153.1"/>
    <property type="molecule type" value="Genomic_DNA"/>
</dbReference>
<sequence length="237" mass="25306">MPLSLGGLLRSPSDLASAVRSVLGWTDEAVQVVADLPARVAALVDEAERVVRRVDDTLDRVEAAVDRVDQVAARAAEVAEAAAGVADQAGSVADHAGKVADHADQVVERIIPVTGAAEALLESVGATSAGAKALLDVFQPIAERGAPMLRQFVDEFSQEEVQALIRLVDQVPVFTEHMETDIMPILATLDRVGPDVHELLEVLKDVRLAIQGVPGFSLFRRRGADRDDELAEERPEA</sequence>
<gene>
    <name evidence="1" type="ORF">RM445_16610</name>
</gene>
<proteinExistence type="predicted"/>
<reference evidence="2" key="1">
    <citation type="submission" date="2023-07" db="EMBL/GenBank/DDBJ databases">
        <title>30 novel species of actinomycetes from the DSMZ collection.</title>
        <authorList>
            <person name="Nouioui I."/>
        </authorList>
    </citation>
    <scope>NUCLEOTIDE SEQUENCE [LARGE SCALE GENOMIC DNA]</scope>
    <source>
        <strain evidence="2">DSM 45834</strain>
    </source>
</reference>
<organism evidence="1 2">
    <name type="scientific">Pseudonocardia charpentierae</name>
    <dbReference type="NCBI Taxonomy" id="3075545"/>
    <lineage>
        <taxon>Bacteria</taxon>
        <taxon>Bacillati</taxon>
        <taxon>Actinomycetota</taxon>
        <taxon>Actinomycetes</taxon>
        <taxon>Pseudonocardiales</taxon>
        <taxon>Pseudonocardiaceae</taxon>
        <taxon>Pseudonocardia</taxon>
    </lineage>
</organism>
<protein>
    <recommendedName>
        <fullName evidence="3">Ribulose 1,5-bisphosphate carboxylase large subunit</fullName>
    </recommendedName>
</protein>
<name>A0ABU2NB22_9PSEU</name>
<dbReference type="Gene3D" id="1.10.287.950">
    <property type="entry name" value="Methyl-accepting chemotaxis protein"/>
    <property type="match status" value="1"/>
</dbReference>
<evidence type="ECO:0000313" key="2">
    <source>
        <dbReference type="Proteomes" id="UP001183202"/>
    </source>
</evidence>
<dbReference type="Proteomes" id="UP001183202">
    <property type="component" value="Unassembled WGS sequence"/>
</dbReference>
<evidence type="ECO:0000313" key="1">
    <source>
        <dbReference type="EMBL" id="MDT0351153.1"/>
    </source>
</evidence>